<sequence>MDNSQSSDFLSESTDIFCNSPEDSVDTASYESLVLKTKASFSNSKIEIKKSTFSVYFSKLIEDCGICVSQSLDLITQLLADTNIKQSKLKEYMNDAVCLLQLLSDLIKQVIETMSMSCCAMKSFPTATGRIIMLVFTHCKDSESIYGSQLNCVEKQLKDLFRTCHELQLTYLMVFEKHFIFDLTEREERDILIEALDINLKIGEIVESLDVKTMAEQWKAYTVICDKYSNCLMDKKIYSNCSKVLTTMVANNMKIAFEESQEEKVVIRSLKVSSFMLKILLRVCNTFRHAVMKDYTPIVELLLYIHVNNEAYLQTMRGKPVQFVTLVNTNVTAPTHLLLAELIMDDKLLQVMGNKNKNTRLGLSRKKKKFNLEALTKARAKRHCKERTFVESTEDVEIQNEVMTLSSFNPEATASSQTTEASDLVIYLFNKFNLAWDQMAVLEAEVPLEPSLVIEGRRIIDFQFFIDQIKTFNNHNRATGCTFDNLNIIKERKDSLKSSFTMKCNMCNMQFQLLSSKTSAANMDINQGAVTGALMIGLGKSNLNELLASIDLPTVTQFSYDKCHDEIATWWKSAAEDSMQAAAREEASEAISCGDVKDGVPVLTVVADCCWSKRSYKTNYSAASGVAAIIGHRTGKVLYMGVKNKYCVVCARAAVKNVPPADHECFKNHTGSSTSMEQSVIVEGFKTSLARQNVIYGTLIADGDAKYATQLAFHSKSLLRNVTNNRAEQFNSIVAKLVGGKRVNFSLKNSYTVRCHAAVVSFNTARPQYAIYKSKFHRSPGISLKRIEMARLKRKQSGKKIRLPKRRLIYDDKADYGEACQKPDMLKDEYEMAKNNFLQNLQEQVNNKEEVERDTILQAESALWLELRRCLLTASSFGKVCKRRKNISSAPLVIYNYNINEIRKDDKLLGLILLTLSVMKIVAQRSGDQTLQVPKHKLVNLVYSHVWFNMGLKFKCEKISRQYQTYGLYEHLLMHMVALGATMNNEEINMLEKKMLEALLSTECYSAMFSANLWVLLARMTSRQYLLTQVITLCKIYQKLESNNRQFVYSPQRVHLTHTLSRLFEIMQNEDKMKLYHMFSLREEINISLWICLKLSNLSNDTQLDSEMATMEKLQVEMQRLTTDEYCSNIYELIKLMHLASTCTIISRENDMENILLQLWAKSCPKNMVDIVKRIENATLWYYKYIDALIALTFSMEHIFHSSSNNLIKVLHIISSIVQTRCKELKLLLINILCKLANFEPYDVNKSAVDSLLTRAFSDLLQENDVTVRNKLFNMMRVHRSVRLDQIVSKIAKEDSSLRESWSCFIRHGRLKNGEVNMKEHLLSAMDYKYSHKCIEDSNLRDSGSVTMQKSLSNNFDLVDMDSLFDAESDTEPACKKAKLNTNEVEQIICRLETDASLLCKIKENIFTNEYLNRIKNVCNKLNNILE</sequence>
<reference evidence="3" key="1">
    <citation type="submission" date="2016-07" db="EMBL/GenBank/DDBJ databases">
        <authorList>
            <person name="Bretaudeau A."/>
        </authorList>
    </citation>
    <scope>NUCLEOTIDE SEQUENCE</scope>
    <source>
        <strain evidence="3">Rice</strain>
        <tissue evidence="3">Whole body</tissue>
    </source>
</reference>
<evidence type="ECO:0000313" key="3">
    <source>
        <dbReference type="EMBL" id="SOQ36834.1"/>
    </source>
</evidence>
<gene>
    <name evidence="3" type="ORF">SFRICE_001303</name>
</gene>
<keyword evidence="1" id="KW-0175">Coiled coil</keyword>
<dbReference type="InterPro" id="IPR049012">
    <property type="entry name" value="Mutator_transp_dom"/>
</dbReference>
<protein>
    <submittedName>
        <fullName evidence="3">SFRICE_001303</fullName>
    </submittedName>
</protein>
<name>A0A2H1V9A7_SPOFR</name>
<accession>A0A2H1V9A7</accession>
<feature type="coiled-coil region" evidence="1">
    <location>
        <begin position="827"/>
        <end position="858"/>
    </location>
</feature>
<dbReference type="PANTHER" id="PTHR16071:SF2">
    <property type="entry name" value="FIGNL1-INTERACTING REGULATOR OF RECOMBINATION AND MITOSIS"/>
    <property type="match status" value="1"/>
</dbReference>
<proteinExistence type="predicted"/>
<organism evidence="3">
    <name type="scientific">Spodoptera frugiperda</name>
    <name type="common">Fall armyworm</name>
    <dbReference type="NCBI Taxonomy" id="7108"/>
    <lineage>
        <taxon>Eukaryota</taxon>
        <taxon>Metazoa</taxon>
        <taxon>Ecdysozoa</taxon>
        <taxon>Arthropoda</taxon>
        <taxon>Hexapoda</taxon>
        <taxon>Insecta</taxon>
        <taxon>Pterygota</taxon>
        <taxon>Neoptera</taxon>
        <taxon>Endopterygota</taxon>
        <taxon>Lepidoptera</taxon>
        <taxon>Glossata</taxon>
        <taxon>Ditrysia</taxon>
        <taxon>Noctuoidea</taxon>
        <taxon>Noctuidae</taxon>
        <taxon>Amphipyrinae</taxon>
        <taxon>Spodoptera</taxon>
    </lineage>
</organism>
<evidence type="ECO:0000259" key="2">
    <source>
        <dbReference type="Pfam" id="PF20700"/>
    </source>
</evidence>
<dbReference type="InterPro" id="IPR027902">
    <property type="entry name" value="DUF4487"/>
</dbReference>
<dbReference type="EMBL" id="ODYU01001087">
    <property type="protein sequence ID" value="SOQ36834.1"/>
    <property type="molecule type" value="Genomic_DNA"/>
</dbReference>
<feature type="domain" description="Mutator-like transposase" evidence="2">
    <location>
        <begin position="456"/>
        <end position="712"/>
    </location>
</feature>
<evidence type="ECO:0000256" key="1">
    <source>
        <dbReference type="SAM" id="Coils"/>
    </source>
</evidence>
<dbReference type="Pfam" id="PF20700">
    <property type="entry name" value="Mutator"/>
    <property type="match status" value="1"/>
</dbReference>
<dbReference type="Pfam" id="PF14868">
    <property type="entry name" value="DUF4487"/>
    <property type="match status" value="1"/>
</dbReference>
<dbReference type="PANTHER" id="PTHR16071">
    <property type="entry name" value="CHROMOSOME 1 OPEN READING FRAME 112"/>
    <property type="match status" value="1"/>
</dbReference>